<proteinExistence type="predicted"/>
<evidence type="ECO:0000256" key="1">
    <source>
        <dbReference type="ARBA" id="ARBA00022676"/>
    </source>
</evidence>
<keyword evidence="2" id="KW-0808">Transferase</keyword>
<evidence type="ECO:0000256" key="3">
    <source>
        <dbReference type="SAM" id="MobiDB-lite"/>
    </source>
</evidence>
<name>A0ABP5DZ84_9MICO</name>
<evidence type="ECO:0008006" key="6">
    <source>
        <dbReference type="Google" id="ProtNLM"/>
    </source>
</evidence>
<dbReference type="Pfam" id="PF13692">
    <property type="entry name" value="Glyco_trans_1_4"/>
    <property type="match status" value="1"/>
</dbReference>
<keyword evidence="5" id="KW-1185">Reference proteome</keyword>
<accession>A0ABP5DZ84</accession>
<evidence type="ECO:0000256" key="2">
    <source>
        <dbReference type="ARBA" id="ARBA00022679"/>
    </source>
</evidence>
<organism evidence="4 5">
    <name type="scientific">Terrabacter lapilli</name>
    <dbReference type="NCBI Taxonomy" id="436231"/>
    <lineage>
        <taxon>Bacteria</taxon>
        <taxon>Bacillati</taxon>
        <taxon>Actinomycetota</taxon>
        <taxon>Actinomycetes</taxon>
        <taxon>Micrococcales</taxon>
        <taxon>Intrasporangiaceae</taxon>
        <taxon>Terrabacter</taxon>
    </lineage>
</organism>
<evidence type="ECO:0000313" key="4">
    <source>
        <dbReference type="EMBL" id="GAA1988981.1"/>
    </source>
</evidence>
<dbReference type="Proteomes" id="UP001500013">
    <property type="component" value="Unassembled WGS sequence"/>
</dbReference>
<feature type="region of interest" description="Disordered" evidence="3">
    <location>
        <begin position="413"/>
        <end position="442"/>
    </location>
</feature>
<comment type="caution">
    <text evidence="4">The sequence shown here is derived from an EMBL/GenBank/DDBJ whole genome shotgun (WGS) entry which is preliminary data.</text>
</comment>
<dbReference type="PANTHER" id="PTHR12526">
    <property type="entry name" value="GLYCOSYLTRANSFERASE"/>
    <property type="match status" value="1"/>
</dbReference>
<evidence type="ECO:0000313" key="5">
    <source>
        <dbReference type="Proteomes" id="UP001500013"/>
    </source>
</evidence>
<dbReference type="CDD" id="cd03801">
    <property type="entry name" value="GT4_PimA-like"/>
    <property type="match status" value="1"/>
</dbReference>
<feature type="region of interest" description="Disordered" evidence="3">
    <location>
        <begin position="81"/>
        <end position="100"/>
    </location>
</feature>
<dbReference type="PANTHER" id="PTHR12526:SF510">
    <property type="entry name" value="D-INOSITOL 3-PHOSPHATE GLYCOSYLTRANSFERASE"/>
    <property type="match status" value="1"/>
</dbReference>
<reference evidence="5" key="1">
    <citation type="journal article" date="2019" name="Int. J. Syst. Evol. Microbiol.">
        <title>The Global Catalogue of Microorganisms (GCM) 10K type strain sequencing project: providing services to taxonomists for standard genome sequencing and annotation.</title>
        <authorList>
            <consortium name="The Broad Institute Genomics Platform"/>
            <consortium name="The Broad Institute Genome Sequencing Center for Infectious Disease"/>
            <person name="Wu L."/>
            <person name="Ma J."/>
        </authorList>
    </citation>
    <scope>NUCLEOTIDE SEQUENCE [LARGE SCALE GENOMIC DNA]</scope>
    <source>
        <strain evidence="5">JCM 15628</strain>
    </source>
</reference>
<dbReference type="Gene3D" id="3.40.50.2000">
    <property type="entry name" value="Glycogen Phosphorylase B"/>
    <property type="match status" value="2"/>
</dbReference>
<gene>
    <name evidence="4" type="ORF">GCM10009817_33320</name>
</gene>
<dbReference type="RefSeq" id="WP_344065104.1">
    <property type="nucleotide sequence ID" value="NZ_BAAAPU010000009.1"/>
</dbReference>
<dbReference type="SUPFAM" id="SSF53756">
    <property type="entry name" value="UDP-Glycosyltransferase/glycogen phosphorylase"/>
    <property type="match status" value="1"/>
</dbReference>
<protein>
    <recommendedName>
        <fullName evidence="6">Glycosyltransferase involved in cell wall biosynthesis</fullName>
    </recommendedName>
</protein>
<keyword evidence="1" id="KW-0328">Glycosyltransferase</keyword>
<dbReference type="EMBL" id="BAAAPU010000009">
    <property type="protein sequence ID" value="GAA1988981.1"/>
    <property type="molecule type" value="Genomic_DNA"/>
</dbReference>
<sequence length="737" mass="76067">MTDALPHDSQVPIAAPSHDADAALGHAVADETPLAGSAALRIAVVGPAHPDDGPAAAHATMLAHHLADAGHEVTLLSWAHASRPREEAEPGPGARLGVPPFPRTIRALNRARPDSWLRAGRRLRDVDAILVLHVDPGLAPGHVALLRAAGAVPGGAGPRPQSVVVCLGELPVHGRALDGRLVSVLLSRVDSVLVHDDGQRARALGLGAAHVSVAALPTGPDDLALPRASRPGPTRLLALGRIEGVEDVAVLLRAMASVPDITLTIAADLAGRERELVHRLAADPAVTGRVALRDGHVPADALAALLAGHDVLALPFRSPAATRDVLLGHAHGLPVLAPDVPPISAQVTDGVDGLLVPADDEDALAAVLRRLGDPEVRRRLADGVHTPDLSGPWAHYLGAIEALSVDENALLGGGGDLSAETPDDETLEGETGPTGGGADAGELLHDPVRVSPDGVRASLQGAARGRLRQARGTVGARVRGTADLVTSTAAGRAVVAAGSQVAGRVAGRARRSVARAVASRRPLVTLRPDDLPDWVLATDVLGEPEQADDARRLSRILGLPRSLDSVSAWAALGTLAAVLRVRDDGRRSAVIVDEGGSRSLLSRWARAVGFAPVEIDFTGEHPSVAALDVDAGSLDVIVRIHPHGCDGDDVDHVLEQASWALRSGGLLVVTVPVGPRAAEGAVGPADVRGVLARAHDLGFVLVGDLDGDVNARMREAASRARADDAAYALVRLTLRRR</sequence>